<dbReference type="Gene3D" id="3.30.160.140">
    <property type="entry name" value="Shew3726-like"/>
    <property type="match status" value="1"/>
</dbReference>
<evidence type="ECO:0000313" key="1">
    <source>
        <dbReference type="EMBL" id="TDG04166.1"/>
    </source>
</evidence>
<proteinExistence type="predicted"/>
<evidence type="ECO:0000313" key="2">
    <source>
        <dbReference type="Proteomes" id="UP000295606"/>
    </source>
</evidence>
<dbReference type="Pfam" id="PF07369">
    <property type="entry name" value="DUF1488"/>
    <property type="match status" value="1"/>
</dbReference>
<dbReference type="Proteomes" id="UP000295606">
    <property type="component" value="Unassembled WGS sequence"/>
</dbReference>
<accession>A0A4R5L5X9</accession>
<dbReference type="SUPFAM" id="SSF160272">
    <property type="entry name" value="Shew3726-like"/>
    <property type="match status" value="1"/>
</dbReference>
<dbReference type="InterPro" id="IPR009962">
    <property type="entry name" value="DUF1488"/>
</dbReference>
<gene>
    <name evidence="1" type="ORF">E1N52_31240</name>
</gene>
<dbReference type="AlphaFoldDB" id="A0A4R5L5X9"/>
<organism evidence="1 2">
    <name type="scientific">Paraburkholderia guartelaensis</name>
    <dbReference type="NCBI Taxonomy" id="2546446"/>
    <lineage>
        <taxon>Bacteria</taxon>
        <taxon>Pseudomonadati</taxon>
        <taxon>Pseudomonadota</taxon>
        <taxon>Betaproteobacteria</taxon>
        <taxon>Burkholderiales</taxon>
        <taxon>Burkholderiaceae</taxon>
        <taxon>Paraburkholderia</taxon>
    </lineage>
</organism>
<name>A0A4R5L5X9_9BURK</name>
<comment type="caution">
    <text evidence="1">The sequence shown here is derived from an EMBL/GenBank/DDBJ whole genome shotgun (WGS) entry which is preliminary data.</text>
</comment>
<dbReference type="OrthoDB" id="9100058at2"/>
<reference evidence="1 2" key="1">
    <citation type="submission" date="2019-03" db="EMBL/GenBank/DDBJ databases">
        <title>Paraburkholderia sp. isolated from native Mimosa gymnas in Guartela State Park, Brazil.</title>
        <authorList>
            <person name="Paulitsch F."/>
            <person name="Hungria M."/>
            <person name="Delamuta J.R.M."/>
            <person name="Ribeiro R.A."/>
            <person name="Dall'Agnol R."/>
            <person name="Silva J.S.B."/>
        </authorList>
    </citation>
    <scope>NUCLEOTIDE SEQUENCE [LARGE SCALE GENOMIC DNA]</scope>
    <source>
        <strain evidence="1 2">CNPSo 3008</strain>
    </source>
</reference>
<dbReference type="InterPro" id="IPR036692">
    <property type="entry name" value="Shew3726-like_sf"/>
</dbReference>
<dbReference type="EMBL" id="SMOD01000031">
    <property type="protein sequence ID" value="TDG04166.1"/>
    <property type="molecule type" value="Genomic_DNA"/>
</dbReference>
<protein>
    <submittedName>
        <fullName evidence="1">DUF1488 domain-containing protein</fullName>
    </submittedName>
</protein>
<sequence>MVLIQFPAEEAYYHASGTVRYRAVVDGTPVMCEISPEALEDYFRARAGRAGLLAAFSTHRKEIESITRQILPHRISSGRCQIFLRDCLRKPGMIEADIKHNRGIVEVAQREETGIASAYIPAEMNALEAGSALT</sequence>